<dbReference type="NCBIfam" id="TIGR02334">
    <property type="entry name" value="prpF"/>
    <property type="match status" value="1"/>
</dbReference>
<dbReference type="PANTHER" id="PTHR43709:SF2">
    <property type="entry name" value="DUF453 DOMAIN PROTEIN (AFU_ORTHOLOGUE AFUA_6G00360)"/>
    <property type="match status" value="1"/>
</dbReference>
<dbReference type="PANTHER" id="PTHR43709">
    <property type="entry name" value="ACONITATE ISOMERASE-RELATED"/>
    <property type="match status" value="1"/>
</dbReference>
<dbReference type="HOGENOM" id="CLU_026443_2_0_4"/>
<protein>
    <submittedName>
        <fullName evidence="3">3-methylitaconate isomerase</fullName>
    </submittedName>
</protein>
<accession>A0A077DF12</accession>
<dbReference type="Proteomes" id="UP000028945">
    <property type="component" value="Chromosome"/>
</dbReference>
<sequence length="386" mass="41927">MEQINIPAAYYRGGTSKGVFFKRSDLPASAQKPGISRDQLLLRVLGSPDPYQKQMDGLGNASSSTSKAVIIDHPSVPYHDVDYLFSQVSIDKSLVDWSGNCGNLSAAVGAFAIREGFVARDRIPENGVCSVRIWQANIQKTIIAHVPIKQYQVQELGDFYLDGIAFPSAEIKLEFIEPSHAALFPTGHLIDVLDIPELGQIEATLIDASIPVVFIHAHALNLTGSETQDRINNDPIIRETLEKIRVAGALKMGIIQDASQAITQQHTPKIAWVAPPADYQTSDGKQINASDYHLQVRAMSMGKLHHAMMGTASVAIASAASIPNTIPNLNKTPSDSSEVIFAHPSGLLTVGACTTIKNGQWYIDKAIMSRSARILMQGYVFVPPFD</sequence>
<dbReference type="eggNOG" id="COG2828">
    <property type="taxonomic scope" value="Bacteria"/>
</dbReference>
<keyword evidence="4" id="KW-1185">Reference proteome</keyword>
<dbReference type="InterPro" id="IPR012709">
    <property type="entry name" value="PrpF"/>
</dbReference>
<evidence type="ECO:0000256" key="2">
    <source>
        <dbReference type="ARBA" id="ARBA00023235"/>
    </source>
</evidence>
<evidence type="ECO:0000313" key="4">
    <source>
        <dbReference type="Proteomes" id="UP000028945"/>
    </source>
</evidence>
<evidence type="ECO:0000256" key="1">
    <source>
        <dbReference type="ARBA" id="ARBA00007673"/>
    </source>
</evidence>
<organism evidence="3 4">
    <name type="scientific">Basilea psittacipulmonis DSM 24701</name>
    <dbReference type="NCBI Taxonomy" id="1072685"/>
    <lineage>
        <taxon>Bacteria</taxon>
        <taxon>Pseudomonadati</taxon>
        <taxon>Pseudomonadota</taxon>
        <taxon>Betaproteobacteria</taxon>
        <taxon>Burkholderiales</taxon>
        <taxon>Alcaligenaceae</taxon>
        <taxon>Basilea</taxon>
    </lineage>
</organism>
<dbReference type="OrthoDB" id="9779763at2"/>
<dbReference type="GO" id="GO:0019629">
    <property type="term" value="P:propionate catabolic process, 2-methylcitrate cycle"/>
    <property type="evidence" value="ECO:0007669"/>
    <property type="project" value="InterPro"/>
</dbReference>
<dbReference type="InterPro" id="IPR007400">
    <property type="entry name" value="PrpF-like"/>
</dbReference>
<dbReference type="Pfam" id="PF04303">
    <property type="entry name" value="PrpF"/>
    <property type="match status" value="1"/>
</dbReference>
<reference evidence="3 4" key="1">
    <citation type="journal article" date="2014" name="BMC Genomics">
        <title>A genomic perspective on a new bacterial genus and species from the Alcaligenaceae family, Basilea psittacipulmonis.</title>
        <authorList>
            <person name="Whiteson K.L."/>
            <person name="Hernandez D."/>
            <person name="Lazarevic V."/>
            <person name="Gaia N."/>
            <person name="Farinelli L."/>
            <person name="Francois P."/>
            <person name="Pilo P."/>
            <person name="Frey J."/>
            <person name="Schrenzel J."/>
        </authorList>
    </citation>
    <scope>NUCLEOTIDE SEQUENCE [LARGE SCALE GENOMIC DNA]</scope>
    <source>
        <strain evidence="3 4">DSM 24701</strain>
    </source>
</reference>
<comment type="similarity">
    <text evidence="1">Belongs to the PrpF family.</text>
</comment>
<proteinExistence type="inferred from homology"/>
<dbReference type="Gene3D" id="3.10.310.10">
    <property type="entry name" value="Diaminopimelate Epimerase, Chain A, domain 1"/>
    <property type="match status" value="2"/>
</dbReference>
<gene>
    <name evidence="3" type="ORF">IX83_00600</name>
</gene>
<dbReference type="SUPFAM" id="SSF54506">
    <property type="entry name" value="Diaminopimelate epimerase-like"/>
    <property type="match status" value="2"/>
</dbReference>
<dbReference type="EMBL" id="CP009238">
    <property type="protein sequence ID" value="AIL32022.1"/>
    <property type="molecule type" value="Genomic_DNA"/>
</dbReference>
<keyword evidence="2 3" id="KW-0413">Isomerase</keyword>
<dbReference type="KEGG" id="bpsi:IX83_00600"/>
<dbReference type="RefSeq" id="WP_038497956.1">
    <property type="nucleotide sequence ID" value="NZ_AFWK01000054.1"/>
</dbReference>
<dbReference type="FunFam" id="3.10.310.10:FF:000018">
    <property type="entry name" value="2-methylaconitate cis-trans isomerase"/>
    <property type="match status" value="1"/>
</dbReference>
<dbReference type="GO" id="GO:0016853">
    <property type="term" value="F:isomerase activity"/>
    <property type="evidence" value="ECO:0007669"/>
    <property type="project" value="UniProtKB-KW"/>
</dbReference>
<dbReference type="STRING" id="1072685.IX83_00600"/>
<name>A0A077DF12_9BURK</name>
<evidence type="ECO:0000313" key="3">
    <source>
        <dbReference type="EMBL" id="AIL32022.1"/>
    </source>
</evidence>
<dbReference type="AlphaFoldDB" id="A0A077DF12"/>